<feature type="chain" id="PRO_5014144316" evidence="9">
    <location>
        <begin position="25"/>
        <end position="608"/>
    </location>
</feature>
<dbReference type="Pfam" id="PF00560">
    <property type="entry name" value="LRR_1"/>
    <property type="match status" value="3"/>
</dbReference>
<evidence type="ECO:0000313" key="12">
    <source>
        <dbReference type="Proteomes" id="UP000236161"/>
    </source>
</evidence>
<dbReference type="InterPro" id="IPR013210">
    <property type="entry name" value="LRR_N_plant-typ"/>
</dbReference>
<dbReference type="AlphaFoldDB" id="A0A2I0B5H9"/>
<keyword evidence="4" id="KW-0677">Repeat</keyword>
<dbReference type="EMBL" id="KZ451911">
    <property type="protein sequence ID" value="PKA63054.1"/>
    <property type="molecule type" value="Genomic_DNA"/>
</dbReference>
<protein>
    <submittedName>
        <fullName evidence="11">Putative inactive receptor kinase</fullName>
    </submittedName>
</protein>
<dbReference type="GO" id="GO:0005886">
    <property type="term" value="C:plasma membrane"/>
    <property type="evidence" value="ECO:0007669"/>
    <property type="project" value="UniProtKB-SubCell"/>
</dbReference>
<name>A0A2I0B5H9_9ASPA</name>
<evidence type="ECO:0000256" key="7">
    <source>
        <dbReference type="PROSITE-ProRule" id="PRU10141"/>
    </source>
</evidence>
<dbReference type="OrthoDB" id="69842at2759"/>
<dbReference type="Pfam" id="PF07714">
    <property type="entry name" value="PK_Tyr_Ser-Thr"/>
    <property type="match status" value="1"/>
</dbReference>
<dbReference type="InterPro" id="IPR000719">
    <property type="entry name" value="Prot_kinase_dom"/>
</dbReference>
<dbReference type="STRING" id="1088818.A0A2I0B5H9"/>
<dbReference type="InterPro" id="IPR017441">
    <property type="entry name" value="Protein_kinase_ATP_BS"/>
</dbReference>
<keyword evidence="7" id="KW-0067">ATP-binding</keyword>
<feature type="transmembrane region" description="Helical" evidence="8">
    <location>
        <begin position="254"/>
        <end position="273"/>
    </location>
</feature>
<evidence type="ECO:0000256" key="6">
    <source>
        <dbReference type="ARBA" id="ARBA00023136"/>
    </source>
</evidence>
<dbReference type="GO" id="GO:0004672">
    <property type="term" value="F:protein kinase activity"/>
    <property type="evidence" value="ECO:0007669"/>
    <property type="project" value="InterPro"/>
</dbReference>
<keyword evidence="11" id="KW-0418">Kinase</keyword>
<keyword evidence="9" id="KW-0732">Signal</keyword>
<dbReference type="SUPFAM" id="SSF56112">
    <property type="entry name" value="Protein kinase-like (PK-like)"/>
    <property type="match status" value="1"/>
</dbReference>
<dbReference type="FunFam" id="3.80.10.10:FF:000383">
    <property type="entry name" value="Leucine-rich repeat receptor protein kinase EMS1"/>
    <property type="match status" value="1"/>
</dbReference>
<dbReference type="PROSITE" id="PS50011">
    <property type="entry name" value="PROTEIN_KINASE_DOM"/>
    <property type="match status" value="1"/>
</dbReference>
<keyword evidence="3 8" id="KW-0812">Transmembrane</keyword>
<dbReference type="PANTHER" id="PTHR48007:SF79">
    <property type="entry name" value="(WILD MALAYSIAN BANANA) HYPOTHETICAL PROTEIN"/>
    <property type="match status" value="1"/>
</dbReference>
<dbReference type="Gene3D" id="3.80.10.10">
    <property type="entry name" value="Ribonuclease Inhibitor"/>
    <property type="match status" value="2"/>
</dbReference>
<evidence type="ECO:0000256" key="4">
    <source>
        <dbReference type="ARBA" id="ARBA00022737"/>
    </source>
</evidence>
<evidence type="ECO:0000313" key="11">
    <source>
        <dbReference type="EMBL" id="PKA63054.1"/>
    </source>
</evidence>
<dbReference type="PROSITE" id="PS00107">
    <property type="entry name" value="PROTEIN_KINASE_ATP"/>
    <property type="match status" value="1"/>
</dbReference>
<dbReference type="Pfam" id="PF08263">
    <property type="entry name" value="LRRNT_2"/>
    <property type="match status" value="1"/>
</dbReference>
<sequence length="608" mass="66129">MAKATSHLLSLHLVFLLLFFSAKSEEEEVIRLSLISFLQKLSPGDPKLAGELGWTAASDPCLGSWRGVSCVKGTQSVRSIVLDSLRLNGSIDAELLCRPSLLAVVSLRDNFLAGNLPPAIAQCSRLTQLYLSNNHLSGSLPSSLSQLHSLKRLVISGNSFSGELPPELSTIPGLVTFLADRNNFTGPISDFDLANLQQLNVSFNQLAGPLPENSGKFDQSNFAGNPGLCGDPLPEKCTPPPAKPKPKKLSLRKAIMVSAYVLLGLTFVLFLLCKVVRKQKKNSTDSLPSHKIDDKMQFWIPRPTKDFSISSATKSASVMSNSLVVLNPVRGEDLRLEELLRAPAQQLGRGRFGSLYKVETSGGAELVVKRIKDWSVTKEDFERKMEKMSRERHPNILPVTAFYCSNQEKLVVYQYQKNGSLFTLLHENRDGQSFTWASRLNVMAGVSSGVAFLHQSPAGGAVTHGNLKSSNILLSDSMTPLISECGLTSHNSSPSVAGAGDQSPPTDVRALGIIFLELLTGKSSRGFDLVQWVNSVVREEWTVEVFDRALLADSEADDGSEGRMVRLLKVALRCIDLSPAARPTAAQVAAMVEELREEEERSVAFAGA</sequence>
<evidence type="ECO:0000256" key="8">
    <source>
        <dbReference type="SAM" id="Phobius"/>
    </source>
</evidence>
<keyword evidence="11" id="KW-0808">Transferase</keyword>
<dbReference type="Gene3D" id="1.10.510.10">
    <property type="entry name" value="Transferase(Phosphotransferase) domain 1"/>
    <property type="match status" value="1"/>
</dbReference>
<dbReference type="InterPro" id="IPR011009">
    <property type="entry name" value="Kinase-like_dom_sf"/>
</dbReference>
<keyword evidence="11" id="KW-0675">Receptor</keyword>
<dbReference type="InterPro" id="IPR046959">
    <property type="entry name" value="PRK1-6/SRF4-like"/>
</dbReference>
<organism evidence="11 12">
    <name type="scientific">Apostasia shenzhenica</name>
    <dbReference type="NCBI Taxonomy" id="1088818"/>
    <lineage>
        <taxon>Eukaryota</taxon>
        <taxon>Viridiplantae</taxon>
        <taxon>Streptophyta</taxon>
        <taxon>Embryophyta</taxon>
        <taxon>Tracheophyta</taxon>
        <taxon>Spermatophyta</taxon>
        <taxon>Magnoliopsida</taxon>
        <taxon>Liliopsida</taxon>
        <taxon>Asparagales</taxon>
        <taxon>Orchidaceae</taxon>
        <taxon>Apostasioideae</taxon>
        <taxon>Apostasia</taxon>
    </lineage>
</organism>
<gene>
    <name evidence="11" type="ORF">AXF42_Ash007850</name>
</gene>
<dbReference type="InterPro" id="IPR001611">
    <property type="entry name" value="Leu-rich_rpt"/>
</dbReference>
<evidence type="ECO:0000259" key="10">
    <source>
        <dbReference type="PROSITE" id="PS50011"/>
    </source>
</evidence>
<dbReference type="InterPro" id="IPR032675">
    <property type="entry name" value="LRR_dom_sf"/>
</dbReference>
<feature type="signal peptide" evidence="9">
    <location>
        <begin position="1"/>
        <end position="24"/>
    </location>
</feature>
<dbReference type="PANTHER" id="PTHR48007">
    <property type="entry name" value="LEUCINE-RICH REPEAT RECEPTOR-LIKE PROTEIN KINASE PXC1"/>
    <property type="match status" value="1"/>
</dbReference>
<keyword evidence="7" id="KW-0547">Nucleotide-binding</keyword>
<dbReference type="Gene3D" id="3.30.200.20">
    <property type="entry name" value="Phosphorylase Kinase, domain 1"/>
    <property type="match status" value="1"/>
</dbReference>
<proteinExistence type="predicted"/>
<dbReference type="GO" id="GO:0005524">
    <property type="term" value="F:ATP binding"/>
    <property type="evidence" value="ECO:0007669"/>
    <property type="project" value="UniProtKB-UniRule"/>
</dbReference>
<evidence type="ECO:0000256" key="9">
    <source>
        <dbReference type="SAM" id="SignalP"/>
    </source>
</evidence>
<keyword evidence="12" id="KW-1185">Reference proteome</keyword>
<keyword evidence="6 8" id="KW-0472">Membrane</keyword>
<dbReference type="Proteomes" id="UP000236161">
    <property type="component" value="Unassembled WGS sequence"/>
</dbReference>
<feature type="domain" description="Protein kinase" evidence="10">
    <location>
        <begin position="341"/>
        <end position="595"/>
    </location>
</feature>
<keyword evidence="2" id="KW-0433">Leucine-rich repeat</keyword>
<evidence type="ECO:0000256" key="5">
    <source>
        <dbReference type="ARBA" id="ARBA00022989"/>
    </source>
</evidence>
<accession>A0A2I0B5H9</accession>
<evidence type="ECO:0000256" key="3">
    <source>
        <dbReference type="ARBA" id="ARBA00022692"/>
    </source>
</evidence>
<feature type="binding site" evidence="7">
    <location>
        <position position="369"/>
    </location>
    <ligand>
        <name>ATP</name>
        <dbReference type="ChEBI" id="CHEBI:30616"/>
    </ligand>
</feature>
<dbReference type="SUPFAM" id="SSF52058">
    <property type="entry name" value="L domain-like"/>
    <property type="match status" value="1"/>
</dbReference>
<reference evidence="11 12" key="1">
    <citation type="journal article" date="2017" name="Nature">
        <title>The Apostasia genome and the evolution of orchids.</title>
        <authorList>
            <person name="Zhang G.Q."/>
            <person name="Liu K.W."/>
            <person name="Li Z."/>
            <person name="Lohaus R."/>
            <person name="Hsiao Y.Y."/>
            <person name="Niu S.C."/>
            <person name="Wang J.Y."/>
            <person name="Lin Y.C."/>
            <person name="Xu Q."/>
            <person name="Chen L.J."/>
            <person name="Yoshida K."/>
            <person name="Fujiwara S."/>
            <person name="Wang Z.W."/>
            <person name="Zhang Y.Q."/>
            <person name="Mitsuda N."/>
            <person name="Wang M."/>
            <person name="Liu G.H."/>
            <person name="Pecoraro L."/>
            <person name="Huang H.X."/>
            <person name="Xiao X.J."/>
            <person name="Lin M."/>
            <person name="Wu X.Y."/>
            <person name="Wu W.L."/>
            <person name="Chen Y.Y."/>
            <person name="Chang S.B."/>
            <person name="Sakamoto S."/>
            <person name="Ohme-Takagi M."/>
            <person name="Yagi M."/>
            <person name="Zeng S.J."/>
            <person name="Shen C.Y."/>
            <person name="Yeh C.M."/>
            <person name="Luo Y.B."/>
            <person name="Tsai W.C."/>
            <person name="Van de Peer Y."/>
            <person name="Liu Z.J."/>
        </authorList>
    </citation>
    <scope>NUCLEOTIDE SEQUENCE [LARGE SCALE GENOMIC DNA]</scope>
    <source>
        <strain evidence="12">cv. Shenzhen</strain>
        <tissue evidence="11">Stem</tissue>
    </source>
</reference>
<dbReference type="InterPro" id="IPR001245">
    <property type="entry name" value="Ser-Thr/Tyr_kinase_cat_dom"/>
</dbReference>
<keyword evidence="5 8" id="KW-1133">Transmembrane helix</keyword>
<comment type="subcellular location">
    <subcellularLocation>
        <location evidence="1">Cell membrane</location>
        <topology evidence="1">Single-pass membrane protein</topology>
    </subcellularLocation>
</comment>
<evidence type="ECO:0000256" key="2">
    <source>
        <dbReference type="ARBA" id="ARBA00022614"/>
    </source>
</evidence>
<evidence type="ECO:0000256" key="1">
    <source>
        <dbReference type="ARBA" id="ARBA00004162"/>
    </source>
</evidence>